<name>A0A7K0K622_9ACTO</name>
<feature type="region of interest" description="Disordered" evidence="5">
    <location>
        <begin position="1122"/>
        <end position="1143"/>
    </location>
</feature>
<dbReference type="GO" id="GO:0006302">
    <property type="term" value="P:double-strand break repair"/>
    <property type="evidence" value="ECO:0007669"/>
    <property type="project" value="TreeGrafter"/>
</dbReference>
<keyword evidence="4" id="KW-0175">Coiled coil</keyword>
<dbReference type="Proteomes" id="UP000442535">
    <property type="component" value="Unassembled WGS sequence"/>
</dbReference>
<keyword evidence="7" id="KW-1185">Reference proteome</keyword>
<sequence>MSDALFSMLEVSPAQAPGYRLNRFEVYNWGTFNGAVYEFTPGGETALLTGDIGSGKSTLIDGITTLLFPANRISYNRAAGADRDERSLRSYVQGTYKSERSENASRSRKRGLREGSQYYSVLLAVFTNESLGEVVSLAGVFQQRQDTGQPYRFYVTSKADLRIKRDFQDFGNDLNNLRKRLREHDCEIHDEFTKYETTMRRLLGIHSKQALELFHQTVSMKTVGDLNEFVREHMLEPSKVEEKIRPVVAHFEDLNIAYENVVRAREQLEALEPIAVVSAKYDKTLQARDSLEKLSEALGVYFIDLRLTLLDSELRELALEQAKQEGRRDELDRKLEQLSSLGDQLHKDLDSAGGGRLSDLEALEASARKEESLRSKAYASFSGLLEQLQETPVKNSRDFSLFLQALPSKHQELWAQKEEKSHLGNAAGVEENRALEKVKQLEAEIADLSSRTSNLPSAQIQIRARLCDALGLSQEELPFAGELIDVKAEFAPWRGAAERVLRPFALSLLVPTEFYPQVSQWVNENHLEFVDSKQRTRGARLVYEKISSRQVPLQSLESDSLSVVFEVKEGPFESYLRNALAHRADYHMAQNLDEFRNPEISRAVTKEGQVRANNRHEKDDRIAVDDPRQWVLGWVNTRKVAALEADLVAAKAQLEKAKEKAKQATDVSNEIDARLQLWAKIEQFQEWEQLDYESSRQRAEEYVAEQEQIRRGSTSLRDIQARIDANKAARKTLSTERDEVIGKLTTVENQINQAHVQENQDRRELEQFGELLDGFREQANRLNEILGSEKPTASGGIEKSRRQTTERISRDIDACNREMNSYTNALGKYMQEMRSRWPEATQDMDTTVESRGEYLGFRDQLLSDGLPRFEKEFQEQLHTKSIQELANLNGWLNRQSESIGDRIDKINEALRAVPYNPNRYLRLEKERSTNPDISDFRASLRNLTDDALAGDTNNGAYSEQRYLEVKAIIDRFKGREGHSEKDKAWTARVTDVRNWFVFSASERWTETDEEFEHFSDSDGKSGGQKEKLAYTILAASLAYQFGLEWGAKTSKAFQFVLIDEAFGRGSDSSARYALELFQKLGLQLLIATPLTKVHVIEPFVKAIGFVDNPEGSNSRLHTLTQEEYRQRSQARSQATTVSPGGSE</sequence>
<protein>
    <recommendedName>
        <fullName evidence="8">ATP-dependent exonuclease SbcCD, C subunit-like protein</fullName>
    </recommendedName>
</protein>
<dbReference type="Pfam" id="PF13558">
    <property type="entry name" value="SbcC_Walker_B"/>
    <property type="match status" value="1"/>
</dbReference>
<accession>A0A7K0K622</accession>
<evidence type="ECO:0000256" key="3">
    <source>
        <dbReference type="ARBA" id="ARBA00023236"/>
    </source>
</evidence>
<keyword evidence="1" id="KW-0227">DNA damage</keyword>
<keyword evidence="2" id="KW-0234">DNA repair</keyword>
<gene>
    <name evidence="6" type="ORF">FYJ63_09620</name>
</gene>
<feature type="coiled-coil region" evidence="4">
    <location>
        <begin position="640"/>
        <end position="674"/>
    </location>
</feature>
<comment type="caution">
    <text evidence="6">The sequence shown here is derived from an EMBL/GenBank/DDBJ whole genome shotgun (WGS) entry which is preliminary data.</text>
</comment>
<dbReference type="SUPFAM" id="SSF52540">
    <property type="entry name" value="P-loop containing nucleoside triphosphate hydrolases"/>
    <property type="match status" value="1"/>
</dbReference>
<proteinExistence type="predicted"/>
<reference evidence="6 7" key="1">
    <citation type="submission" date="2019-08" db="EMBL/GenBank/DDBJ databases">
        <title>In-depth cultivation of the pig gut microbiome towards novel bacterial diversity and tailored functional studies.</title>
        <authorList>
            <person name="Wylensek D."/>
            <person name="Hitch T.C.A."/>
            <person name="Clavel T."/>
        </authorList>
    </citation>
    <scope>NUCLEOTIDE SEQUENCE [LARGE SCALE GENOMIC DNA]</scope>
    <source>
        <strain evidence="6 7">RF-GAM-744-WT-7</strain>
    </source>
</reference>
<dbReference type="CDD" id="cd00636">
    <property type="entry name" value="TroA-like"/>
    <property type="match status" value="1"/>
</dbReference>
<feature type="compositionally biased region" description="Polar residues" evidence="5">
    <location>
        <begin position="1127"/>
        <end position="1143"/>
    </location>
</feature>
<evidence type="ECO:0000256" key="4">
    <source>
        <dbReference type="SAM" id="Coils"/>
    </source>
</evidence>
<evidence type="ECO:0000313" key="7">
    <source>
        <dbReference type="Proteomes" id="UP000442535"/>
    </source>
</evidence>
<evidence type="ECO:0000256" key="5">
    <source>
        <dbReference type="SAM" id="MobiDB-lite"/>
    </source>
</evidence>
<organism evidence="6 7">
    <name type="scientific">Mobiluncus porci</name>
    <dbReference type="NCBI Taxonomy" id="2652278"/>
    <lineage>
        <taxon>Bacteria</taxon>
        <taxon>Bacillati</taxon>
        <taxon>Actinomycetota</taxon>
        <taxon>Actinomycetes</taxon>
        <taxon>Actinomycetales</taxon>
        <taxon>Actinomycetaceae</taxon>
        <taxon>Mobiluncus</taxon>
    </lineage>
</organism>
<dbReference type="PANTHER" id="PTHR32182">
    <property type="entry name" value="DNA REPLICATION AND REPAIR PROTEIN RECF"/>
    <property type="match status" value="1"/>
</dbReference>
<dbReference type="Pfam" id="PF13555">
    <property type="entry name" value="AAA_29"/>
    <property type="match status" value="1"/>
</dbReference>
<dbReference type="AlphaFoldDB" id="A0A7K0K622"/>
<dbReference type="InterPro" id="IPR027417">
    <property type="entry name" value="P-loop_NTPase"/>
</dbReference>
<evidence type="ECO:0000256" key="1">
    <source>
        <dbReference type="ARBA" id="ARBA00022763"/>
    </source>
</evidence>
<keyword evidence="3" id="KW-0742">SOS response</keyword>
<dbReference type="GO" id="GO:0009432">
    <property type="term" value="P:SOS response"/>
    <property type="evidence" value="ECO:0007669"/>
    <property type="project" value="UniProtKB-KW"/>
</dbReference>
<evidence type="ECO:0000313" key="6">
    <source>
        <dbReference type="EMBL" id="MST50475.1"/>
    </source>
</evidence>
<evidence type="ECO:0000256" key="2">
    <source>
        <dbReference type="ARBA" id="ARBA00023204"/>
    </source>
</evidence>
<dbReference type="Gene3D" id="3.40.50.300">
    <property type="entry name" value="P-loop containing nucleotide triphosphate hydrolases"/>
    <property type="match status" value="1"/>
</dbReference>
<dbReference type="GO" id="GO:0000731">
    <property type="term" value="P:DNA synthesis involved in DNA repair"/>
    <property type="evidence" value="ECO:0007669"/>
    <property type="project" value="TreeGrafter"/>
</dbReference>
<feature type="coiled-coil region" evidence="4">
    <location>
        <begin position="314"/>
        <end position="341"/>
    </location>
</feature>
<dbReference type="PANTHER" id="PTHR32182:SF0">
    <property type="entry name" value="DNA REPLICATION AND REPAIR PROTEIN RECF"/>
    <property type="match status" value="1"/>
</dbReference>
<dbReference type="EMBL" id="VUMY01000020">
    <property type="protein sequence ID" value="MST50475.1"/>
    <property type="molecule type" value="Genomic_DNA"/>
</dbReference>
<dbReference type="RefSeq" id="WP_154546180.1">
    <property type="nucleotide sequence ID" value="NZ_VUMY01000020.1"/>
</dbReference>
<evidence type="ECO:0008006" key="8">
    <source>
        <dbReference type="Google" id="ProtNLM"/>
    </source>
</evidence>